<comment type="caution">
    <text evidence="2">The sequence shown here is derived from an EMBL/GenBank/DDBJ whole genome shotgun (WGS) entry which is preliminary data.</text>
</comment>
<dbReference type="InterPro" id="IPR011008">
    <property type="entry name" value="Dimeric_a/b-barrel"/>
</dbReference>
<sequence>MIKRMGLFQRRQDLTQTQFSAYWGKQHSPLVMRMPKFLHYTQNHRLDLLPNFSSSHPAFELDGIAEMYWHNEPDMQEDFNRQQSIALLRQDECEFMSHISVCIVEEMQLQGQRSAVKLMLCLSSATADITEQSLKQALPNLCGVQRSDVTLMINRPQLPALPHVPQQFFSIWFEQYARVLADFQADRWQQFYQMHFQQIQRVALMLVHPLKLR</sequence>
<protein>
    <recommendedName>
        <fullName evidence="1">EthD domain-containing protein</fullName>
    </recommendedName>
</protein>
<organism evidence="2 3">
    <name type="scientific">Acinetobacter bouvetii</name>
    <dbReference type="NCBI Taxonomy" id="202951"/>
    <lineage>
        <taxon>Bacteria</taxon>
        <taxon>Pseudomonadati</taxon>
        <taxon>Pseudomonadota</taxon>
        <taxon>Gammaproteobacteria</taxon>
        <taxon>Moraxellales</taxon>
        <taxon>Moraxellaceae</taxon>
        <taxon>Acinetobacter</taxon>
    </lineage>
</organism>
<dbReference type="EMBL" id="SGSU01000023">
    <property type="protein sequence ID" value="RZG64455.1"/>
    <property type="molecule type" value="Genomic_DNA"/>
</dbReference>
<dbReference type="InterPro" id="IPR009799">
    <property type="entry name" value="EthD_dom"/>
</dbReference>
<dbReference type="GO" id="GO:0016491">
    <property type="term" value="F:oxidoreductase activity"/>
    <property type="evidence" value="ECO:0007669"/>
    <property type="project" value="InterPro"/>
</dbReference>
<proteinExistence type="predicted"/>
<name>A0A4Q7AVI3_9GAMM</name>
<evidence type="ECO:0000313" key="2">
    <source>
        <dbReference type="EMBL" id="RZG64455.1"/>
    </source>
</evidence>
<feature type="domain" description="EthD" evidence="1">
    <location>
        <begin position="11"/>
        <end position="97"/>
    </location>
</feature>
<evidence type="ECO:0000259" key="1">
    <source>
        <dbReference type="Pfam" id="PF07110"/>
    </source>
</evidence>
<dbReference type="Proteomes" id="UP000293483">
    <property type="component" value="Unassembled WGS sequence"/>
</dbReference>
<reference evidence="2 3" key="1">
    <citation type="submission" date="2019-02" db="EMBL/GenBank/DDBJ databases">
        <title>The Batch Genome Submission of Acinetobacter spp. strains.</title>
        <authorList>
            <person name="Qin J."/>
            <person name="Hu Y."/>
            <person name="Ye H."/>
            <person name="Wei L."/>
            <person name="Feng Y."/>
            <person name="Zong Z."/>
        </authorList>
    </citation>
    <scope>NUCLEOTIDE SEQUENCE [LARGE SCALE GENOMIC DNA]</scope>
    <source>
        <strain evidence="2 3">WCHABo060081</strain>
    </source>
</reference>
<accession>A0A4Q7AVI3</accession>
<dbReference type="Gene3D" id="3.30.70.100">
    <property type="match status" value="1"/>
</dbReference>
<dbReference type="SUPFAM" id="SSF54909">
    <property type="entry name" value="Dimeric alpha+beta barrel"/>
    <property type="match status" value="1"/>
</dbReference>
<dbReference type="RefSeq" id="WP_130148218.1">
    <property type="nucleotide sequence ID" value="NZ_SGSU01000023.1"/>
</dbReference>
<evidence type="ECO:0000313" key="3">
    <source>
        <dbReference type="Proteomes" id="UP000293483"/>
    </source>
</evidence>
<gene>
    <name evidence="2" type="ORF">EXE25_16685</name>
</gene>
<dbReference type="Pfam" id="PF07110">
    <property type="entry name" value="EthD"/>
    <property type="match status" value="1"/>
</dbReference>
<dbReference type="AlphaFoldDB" id="A0A4Q7AVI3"/>